<dbReference type="EMBL" id="JACBZY010000001">
    <property type="protein sequence ID" value="NYG99226.1"/>
    <property type="molecule type" value="Genomic_DNA"/>
</dbReference>
<evidence type="ECO:0008006" key="5">
    <source>
        <dbReference type="Google" id="ProtNLM"/>
    </source>
</evidence>
<keyword evidence="2" id="KW-1133">Transmembrane helix</keyword>
<evidence type="ECO:0000256" key="1">
    <source>
        <dbReference type="SAM" id="MobiDB-lite"/>
    </source>
</evidence>
<feature type="compositionally biased region" description="Low complexity" evidence="1">
    <location>
        <begin position="273"/>
        <end position="288"/>
    </location>
</feature>
<proteinExistence type="predicted"/>
<evidence type="ECO:0000313" key="3">
    <source>
        <dbReference type="EMBL" id="NYG99226.1"/>
    </source>
</evidence>
<gene>
    <name evidence="3" type="ORF">BJ979_001852</name>
</gene>
<feature type="transmembrane region" description="Helical" evidence="2">
    <location>
        <begin position="144"/>
        <end position="164"/>
    </location>
</feature>
<keyword evidence="4" id="KW-1185">Reference proteome</keyword>
<organism evidence="3 4">
    <name type="scientific">Schumannella luteola</name>
    <dbReference type="NCBI Taxonomy" id="472059"/>
    <lineage>
        <taxon>Bacteria</taxon>
        <taxon>Bacillati</taxon>
        <taxon>Actinomycetota</taxon>
        <taxon>Actinomycetes</taxon>
        <taxon>Micrococcales</taxon>
        <taxon>Microbacteriaceae</taxon>
        <taxon>Schumannella</taxon>
    </lineage>
</organism>
<keyword evidence="2" id="KW-0472">Membrane</keyword>
<feature type="transmembrane region" description="Helical" evidence="2">
    <location>
        <begin position="117"/>
        <end position="138"/>
    </location>
</feature>
<sequence length="322" mass="34723">MELTGLGTALMVAVAALLWFAYLIPTWTRRREYLATERNAARLQQAIRVMAESAEAPEEVRLEATARDVAHQARMLREQDRQRVAREEAELAAERRKESPQIVTARRSRGRLRRVRLISATGMLAGFVVAAVQGALIVTAGANAAGWTVLVVSGLVAVTSVGTLRTLARRRVAAPRVASATAPTRQQLRDFALEQSAAPRVASGWTPVPVPKPLYIGTPQRQRAEPSVDAQRRMRAAAAEAERRLRAAHSEPEVVAFPARTVEQTPAARVERPGAAPAAAEPNAAGAPSTPPSRWAKMGVVGDVDGSGLDLDEVLRRRRAAG</sequence>
<dbReference type="AlphaFoldDB" id="A0A852Y8E5"/>
<evidence type="ECO:0000313" key="4">
    <source>
        <dbReference type="Proteomes" id="UP000553888"/>
    </source>
</evidence>
<name>A0A852Y8E5_9MICO</name>
<feature type="region of interest" description="Disordered" evidence="1">
    <location>
        <begin position="262"/>
        <end position="310"/>
    </location>
</feature>
<keyword evidence="2" id="KW-0812">Transmembrane</keyword>
<dbReference type="Proteomes" id="UP000553888">
    <property type="component" value="Unassembled WGS sequence"/>
</dbReference>
<feature type="compositionally biased region" description="Low complexity" evidence="1">
    <location>
        <begin position="299"/>
        <end position="309"/>
    </location>
</feature>
<dbReference type="RefSeq" id="WP_179567277.1">
    <property type="nucleotide sequence ID" value="NZ_JACBZY010000001.1"/>
</dbReference>
<accession>A0A852Y8E5</accession>
<protein>
    <recommendedName>
        <fullName evidence="5">Large exoprotein</fullName>
    </recommendedName>
</protein>
<reference evidence="3 4" key="1">
    <citation type="submission" date="2020-07" db="EMBL/GenBank/DDBJ databases">
        <title>Sequencing the genomes of 1000 actinobacteria strains.</title>
        <authorList>
            <person name="Klenk H.-P."/>
        </authorList>
    </citation>
    <scope>NUCLEOTIDE SEQUENCE [LARGE SCALE GENOMIC DNA]</scope>
    <source>
        <strain evidence="3 4">DSM 23141</strain>
    </source>
</reference>
<evidence type="ECO:0000256" key="2">
    <source>
        <dbReference type="SAM" id="Phobius"/>
    </source>
</evidence>
<feature type="transmembrane region" description="Helical" evidence="2">
    <location>
        <begin position="6"/>
        <end position="24"/>
    </location>
</feature>
<comment type="caution">
    <text evidence="3">The sequence shown here is derived from an EMBL/GenBank/DDBJ whole genome shotgun (WGS) entry which is preliminary data.</text>
</comment>